<dbReference type="RefSeq" id="WP_281092542.1">
    <property type="nucleotide sequence ID" value="NZ_JARYZI010000001.1"/>
</dbReference>
<sequence length="339" mass="35509">MTYQEVVQNAKKNIGPHCKVCPNCNGIACKGVIPGPGGKGSGIGFIRNYQAFRGYGLNMDTLHEVSQPDTSVELMGKTFKLPVFAAPVGAVQMHYSDLYDDLSYSAAVVEGCHAAGILAFTGDGVKSEVYDGTATAIKAQNGYGVPTIKPWRKSEVIEKIRTAEAANAVAIAMDIDAAGLTILAAQGKPVSPMSTETLKEIIASTEKPFIIKGIMTVAAAKKAADAGAYAIIVSNHGGRVLDETPSSLEVLSEIVAAVGDQTIVMLDGGVRSGLDVFKALALGAKAVLIARPFVTAVYGGDREGVALYVNQLEAELSNAMLMTGCARIADITEDKLRKL</sequence>
<evidence type="ECO:0000256" key="4">
    <source>
        <dbReference type="ARBA" id="ARBA00023002"/>
    </source>
</evidence>
<evidence type="ECO:0000256" key="5">
    <source>
        <dbReference type="ARBA" id="ARBA00024042"/>
    </source>
</evidence>
<accession>A0ABT6N8K4</accession>
<proteinExistence type="inferred from homology"/>
<evidence type="ECO:0000313" key="10">
    <source>
        <dbReference type="Proteomes" id="UP001158045"/>
    </source>
</evidence>
<keyword evidence="4" id="KW-0560">Oxidoreductase</keyword>
<dbReference type="PROSITE" id="PS51349">
    <property type="entry name" value="FMN_HYDROXY_ACID_DH_2"/>
    <property type="match status" value="1"/>
</dbReference>
<dbReference type="InterPro" id="IPR013785">
    <property type="entry name" value="Aldolase_TIM"/>
</dbReference>
<evidence type="ECO:0000256" key="7">
    <source>
        <dbReference type="ARBA" id="ARBA00048754"/>
    </source>
</evidence>
<keyword evidence="2" id="KW-0285">Flavoprotein</keyword>
<evidence type="ECO:0000313" key="9">
    <source>
        <dbReference type="EMBL" id="MDH8676744.1"/>
    </source>
</evidence>
<reference evidence="9 10" key="1">
    <citation type="submission" date="2023-04" db="EMBL/GenBank/DDBJ databases">
        <title>Fusibacter bizertensis strain WBS, isolated from littoral bottom sediments of the Arctic seas - biochemical and genomic analysis.</title>
        <authorList>
            <person name="Brioukhanov A.L."/>
        </authorList>
    </citation>
    <scope>NUCLEOTIDE SEQUENCE [LARGE SCALE GENOMIC DNA]</scope>
    <source>
        <strain evidence="9 10">WBS</strain>
    </source>
</reference>
<evidence type="ECO:0000256" key="1">
    <source>
        <dbReference type="ARBA" id="ARBA00001917"/>
    </source>
</evidence>
<dbReference type="Proteomes" id="UP001158045">
    <property type="component" value="Unassembled WGS sequence"/>
</dbReference>
<feature type="domain" description="FMN hydroxy acid dehydrogenase" evidence="8">
    <location>
        <begin position="37"/>
        <end position="339"/>
    </location>
</feature>
<evidence type="ECO:0000256" key="2">
    <source>
        <dbReference type="ARBA" id="ARBA00022630"/>
    </source>
</evidence>
<dbReference type="CDD" id="cd02809">
    <property type="entry name" value="alpha_hydroxyacid_oxid_FMN"/>
    <property type="match status" value="1"/>
</dbReference>
<comment type="similarity">
    <text evidence="5">Belongs to the FMN-dependent alpha-hydroxy acid dehydrogenase family.</text>
</comment>
<comment type="caution">
    <text evidence="9">The sequence shown here is derived from an EMBL/GenBank/DDBJ whole genome shotgun (WGS) entry which is preliminary data.</text>
</comment>
<organism evidence="9 10">
    <name type="scientific">Fusibacter bizertensis</name>
    <dbReference type="NCBI Taxonomy" id="1488331"/>
    <lineage>
        <taxon>Bacteria</taxon>
        <taxon>Bacillati</taxon>
        <taxon>Bacillota</taxon>
        <taxon>Clostridia</taxon>
        <taxon>Eubacteriales</taxon>
        <taxon>Eubacteriales Family XII. Incertae Sedis</taxon>
        <taxon>Fusibacter</taxon>
    </lineage>
</organism>
<dbReference type="PIRSF" id="PIRSF000138">
    <property type="entry name" value="Al-hdrx_acd_dh"/>
    <property type="match status" value="1"/>
</dbReference>
<dbReference type="PANTHER" id="PTHR10578">
    <property type="entry name" value="S -2-HYDROXY-ACID OXIDASE-RELATED"/>
    <property type="match status" value="1"/>
</dbReference>
<evidence type="ECO:0000256" key="3">
    <source>
        <dbReference type="ARBA" id="ARBA00022643"/>
    </source>
</evidence>
<comment type="catalytic activity">
    <reaction evidence="7">
        <text>(S)-lactate + O2 = pyruvate + H2O2</text>
        <dbReference type="Rhea" id="RHEA:55868"/>
        <dbReference type="ChEBI" id="CHEBI:15361"/>
        <dbReference type="ChEBI" id="CHEBI:15379"/>
        <dbReference type="ChEBI" id="CHEBI:16240"/>
        <dbReference type="ChEBI" id="CHEBI:16651"/>
    </reaction>
    <physiologicalReaction direction="left-to-right" evidence="7">
        <dbReference type="Rhea" id="RHEA:55869"/>
    </physiologicalReaction>
</comment>
<dbReference type="EMBL" id="JARYZI010000001">
    <property type="protein sequence ID" value="MDH8676744.1"/>
    <property type="molecule type" value="Genomic_DNA"/>
</dbReference>
<gene>
    <name evidence="9" type="ORF">QE109_01225</name>
</gene>
<name>A0ABT6N8K4_9FIRM</name>
<dbReference type="InterPro" id="IPR000262">
    <property type="entry name" value="FMN-dep_DH"/>
</dbReference>
<dbReference type="InterPro" id="IPR012133">
    <property type="entry name" value="Alpha-hydoxy_acid_DH_FMN"/>
</dbReference>
<keyword evidence="3" id="KW-0288">FMN</keyword>
<dbReference type="Pfam" id="PF01070">
    <property type="entry name" value="FMN_dh"/>
    <property type="match status" value="2"/>
</dbReference>
<dbReference type="InterPro" id="IPR037396">
    <property type="entry name" value="FMN_HAD"/>
</dbReference>
<protein>
    <recommendedName>
        <fullName evidence="6">L-lactate oxidase</fullName>
    </recommendedName>
</protein>
<comment type="cofactor">
    <cofactor evidence="1">
        <name>FMN</name>
        <dbReference type="ChEBI" id="CHEBI:58210"/>
    </cofactor>
</comment>
<keyword evidence="10" id="KW-1185">Reference proteome</keyword>
<evidence type="ECO:0000259" key="8">
    <source>
        <dbReference type="PROSITE" id="PS51349"/>
    </source>
</evidence>
<dbReference type="SUPFAM" id="SSF51395">
    <property type="entry name" value="FMN-linked oxidoreductases"/>
    <property type="match status" value="1"/>
</dbReference>
<dbReference type="Gene3D" id="3.20.20.70">
    <property type="entry name" value="Aldolase class I"/>
    <property type="match status" value="1"/>
</dbReference>
<dbReference type="PANTHER" id="PTHR10578:SF107">
    <property type="entry name" value="2-HYDROXYACID OXIDASE 1"/>
    <property type="match status" value="1"/>
</dbReference>
<evidence type="ECO:0000256" key="6">
    <source>
        <dbReference type="ARBA" id="ARBA00029513"/>
    </source>
</evidence>